<dbReference type="PANTHER" id="PTHR24040">
    <property type="entry name" value="LAMININ G-LIKE DOMAIN-CONTAINING PROTEIN"/>
    <property type="match status" value="1"/>
</dbReference>
<comment type="caution">
    <text evidence="11">Lacks conserved residue(s) required for the propagation of feature annotation.</text>
</comment>
<dbReference type="SUPFAM" id="SSF57535">
    <property type="entry name" value="Complement control module/SCR domain"/>
    <property type="match status" value="1"/>
</dbReference>
<dbReference type="InterPro" id="IPR055088">
    <property type="entry name" value="Fibulin_C"/>
</dbReference>
<dbReference type="Pfam" id="PF14670">
    <property type="entry name" value="FXa_inhibition"/>
    <property type="match status" value="1"/>
</dbReference>
<dbReference type="Gene3D" id="2.10.25.10">
    <property type="entry name" value="Laminin"/>
    <property type="match status" value="2"/>
</dbReference>
<evidence type="ECO:0000313" key="16">
    <source>
        <dbReference type="Proteomes" id="UP000008672"/>
    </source>
</evidence>
<comment type="subcellular location">
    <subcellularLocation>
        <location evidence="1">Secreted</location>
        <location evidence="1">Extracellular space</location>
        <location evidence="1">Extracellular matrix</location>
    </subcellularLocation>
</comment>
<dbReference type="FunFam" id="2.10.25.10:FF:000014">
    <property type="entry name" value="Latent-transforming growth factor beta-binding protein 3"/>
    <property type="match status" value="1"/>
</dbReference>
<keyword evidence="7" id="KW-0677">Repeat</keyword>
<dbReference type="Pfam" id="PF00084">
    <property type="entry name" value="Sushi"/>
    <property type="match status" value="1"/>
</dbReference>
<dbReference type="InterPro" id="IPR000152">
    <property type="entry name" value="EGF-type_Asp/Asn_hydroxyl_site"/>
</dbReference>
<dbReference type="InterPro" id="IPR000436">
    <property type="entry name" value="Sushi_SCR_CCP_dom"/>
</dbReference>
<evidence type="ECO:0000256" key="11">
    <source>
        <dbReference type="PROSITE-ProRule" id="PRU00076"/>
    </source>
</evidence>
<keyword evidence="3" id="KW-0964">Secreted</keyword>
<dbReference type="SUPFAM" id="SSF57196">
    <property type="entry name" value="EGF/Laminin"/>
    <property type="match status" value="2"/>
</dbReference>
<evidence type="ECO:0000256" key="3">
    <source>
        <dbReference type="ARBA" id="ARBA00022525"/>
    </source>
</evidence>
<feature type="disulfide bond" evidence="11">
    <location>
        <begin position="137"/>
        <end position="146"/>
    </location>
</feature>
<dbReference type="Ensembl" id="ENSLACT00000012242.1">
    <property type="protein sequence ID" value="ENSLACP00000012150.1"/>
    <property type="gene ID" value="ENSLACG00000010695.1"/>
</dbReference>
<dbReference type="InterPro" id="IPR018097">
    <property type="entry name" value="EGF_Ca-bd_CS"/>
</dbReference>
<reference evidence="16" key="1">
    <citation type="submission" date="2011-08" db="EMBL/GenBank/DDBJ databases">
        <title>The draft genome of Latimeria chalumnae.</title>
        <authorList>
            <person name="Di Palma F."/>
            <person name="Alfoldi J."/>
            <person name="Johnson J."/>
            <person name="Berlin A."/>
            <person name="Gnerre S."/>
            <person name="Jaffe D."/>
            <person name="MacCallum I."/>
            <person name="Young S."/>
            <person name="Walker B.J."/>
            <person name="Lander E."/>
            <person name="Lindblad-Toh K."/>
        </authorList>
    </citation>
    <scope>NUCLEOTIDE SEQUENCE [LARGE SCALE GENOMIC DNA]</scope>
    <source>
        <strain evidence="16">Wild caught</strain>
    </source>
</reference>
<dbReference type="STRING" id="7897.ENSLACP00000012150"/>
<dbReference type="InParanoid" id="H3AR79"/>
<dbReference type="InterPro" id="IPR001881">
    <property type="entry name" value="EGF-like_Ca-bd_dom"/>
</dbReference>
<evidence type="ECO:0000256" key="5">
    <source>
        <dbReference type="ARBA" id="ARBA00022536"/>
    </source>
</evidence>
<dbReference type="PRINTS" id="PR00010">
    <property type="entry name" value="EGFBLOOD"/>
</dbReference>
<evidence type="ECO:0000259" key="14">
    <source>
        <dbReference type="PROSITE" id="PS50923"/>
    </source>
</evidence>
<dbReference type="PROSITE" id="PS00010">
    <property type="entry name" value="ASX_HYDROXYL"/>
    <property type="match status" value="2"/>
</dbReference>
<dbReference type="Pfam" id="PF22914">
    <property type="entry name" value="Fibulin_C"/>
    <property type="match status" value="1"/>
</dbReference>
<dbReference type="EMBL" id="AFYH01145088">
    <property type="status" value="NOT_ANNOTATED_CDS"/>
    <property type="molecule type" value="Genomic_DNA"/>
</dbReference>
<organism evidence="15 16">
    <name type="scientific">Latimeria chalumnae</name>
    <name type="common">Coelacanth</name>
    <dbReference type="NCBI Taxonomy" id="7897"/>
    <lineage>
        <taxon>Eukaryota</taxon>
        <taxon>Metazoa</taxon>
        <taxon>Chordata</taxon>
        <taxon>Craniata</taxon>
        <taxon>Vertebrata</taxon>
        <taxon>Euteleostomi</taxon>
        <taxon>Coelacanthiformes</taxon>
        <taxon>Coelacanthidae</taxon>
        <taxon>Latimeria</taxon>
    </lineage>
</organism>
<keyword evidence="10" id="KW-0325">Glycoprotein</keyword>
<dbReference type="CDD" id="cd00033">
    <property type="entry name" value="CCP"/>
    <property type="match status" value="1"/>
</dbReference>
<dbReference type="InterPro" id="IPR049883">
    <property type="entry name" value="NOTCH1_EGF-like"/>
</dbReference>
<dbReference type="PROSITE" id="PS01186">
    <property type="entry name" value="EGF_2"/>
    <property type="match status" value="2"/>
</dbReference>
<dbReference type="eggNOG" id="KOG1217">
    <property type="taxonomic scope" value="Eukaryota"/>
</dbReference>
<dbReference type="InterPro" id="IPR035976">
    <property type="entry name" value="Sushi/SCR/CCP_sf"/>
</dbReference>
<evidence type="ECO:0000313" key="15">
    <source>
        <dbReference type="Ensembl" id="ENSLACP00000012150.1"/>
    </source>
</evidence>
<dbReference type="EMBL" id="AFYH01145086">
    <property type="status" value="NOT_ANNOTATED_CDS"/>
    <property type="molecule type" value="Genomic_DNA"/>
</dbReference>
<dbReference type="EMBL" id="AFYH01145085">
    <property type="status" value="NOT_ANNOTATED_CDS"/>
    <property type="molecule type" value="Genomic_DNA"/>
</dbReference>
<feature type="domain" description="EGF-like" evidence="13">
    <location>
        <begin position="111"/>
        <end position="147"/>
    </location>
</feature>
<keyword evidence="4" id="KW-0272">Extracellular matrix</keyword>
<dbReference type="SMART" id="SM00179">
    <property type="entry name" value="EGF_CA"/>
    <property type="match status" value="3"/>
</dbReference>
<keyword evidence="5 11" id="KW-0245">EGF-like domain</keyword>
<evidence type="ECO:0000256" key="1">
    <source>
        <dbReference type="ARBA" id="ARBA00004498"/>
    </source>
</evidence>
<dbReference type="Gene3D" id="2.10.70.10">
    <property type="entry name" value="Complement Module, domain 1"/>
    <property type="match status" value="1"/>
</dbReference>
<dbReference type="InterPro" id="IPR051145">
    <property type="entry name" value="GAS-SHBG-PROS"/>
</dbReference>
<dbReference type="OMA" id="KIPHATY"/>
<evidence type="ECO:0000256" key="4">
    <source>
        <dbReference type="ARBA" id="ARBA00022530"/>
    </source>
</evidence>
<dbReference type="PANTHER" id="PTHR24040:SF13">
    <property type="entry name" value="FIBROPELLIN-1"/>
    <property type="match status" value="1"/>
</dbReference>
<feature type="disulfide bond" evidence="12">
    <location>
        <begin position="82"/>
        <end position="109"/>
    </location>
</feature>
<protein>
    <recommendedName>
        <fullName evidence="17">Fibulin 7</fullName>
    </recommendedName>
</protein>
<dbReference type="InterPro" id="IPR000742">
    <property type="entry name" value="EGF"/>
</dbReference>
<evidence type="ECO:0000256" key="2">
    <source>
        <dbReference type="ARBA" id="ARBA00006127"/>
    </source>
</evidence>
<evidence type="ECO:0008006" key="17">
    <source>
        <dbReference type="Google" id="ProtNLM"/>
    </source>
</evidence>
<reference evidence="15" key="3">
    <citation type="submission" date="2025-09" db="UniProtKB">
        <authorList>
            <consortium name="Ensembl"/>
        </authorList>
    </citation>
    <scope>IDENTIFICATION</scope>
</reference>
<dbReference type="PROSITE" id="PS01187">
    <property type="entry name" value="EGF_CA"/>
    <property type="match status" value="2"/>
</dbReference>
<keyword evidence="16" id="KW-1185">Reference proteome</keyword>
<dbReference type="EMBL" id="AFYH01145083">
    <property type="status" value="NOT_ANNOTATED_CDS"/>
    <property type="molecule type" value="Genomic_DNA"/>
</dbReference>
<dbReference type="AlphaFoldDB" id="H3AR79"/>
<dbReference type="FunFam" id="2.10.25.10:FF:000143">
    <property type="entry name" value="Protein crumbs 1"/>
    <property type="match status" value="1"/>
</dbReference>
<keyword evidence="8" id="KW-0106">Calcium</keyword>
<dbReference type="EMBL" id="AFYH01145084">
    <property type="status" value="NOT_ANNOTATED_CDS"/>
    <property type="molecule type" value="Genomic_DNA"/>
</dbReference>
<dbReference type="Proteomes" id="UP000008672">
    <property type="component" value="Unassembled WGS sequence"/>
</dbReference>
<evidence type="ECO:0000256" key="12">
    <source>
        <dbReference type="PROSITE-ProRule" id="PRU00302"/>
    </source>
</evidence>
<comment type="similarity">
    <text evidence="2">Belongs to the fibulin family.</text>
</comment>
<dbReference type="Pfam" id="PF07645">
    <property type="entry name" value="EGF_CA"/>
    <property type="match status" value="1"/>
</dbReference>
<dbReference type="PROSITE" id="PS50923">
    <property type="entry name" value="SUSHI"/>
    <property type="match status" value="1"/>
</dbReference>
<reference evidence="15" key="2">
    <citation type="submission" date="2025-08" db="UniProtKB">
        <authorList>
            <consortium name="Ensembl"/>
        </authorList>
    </citation>
    <scope>IDENTIFICATION</scope>
</reference>
<keyword evidence="9 11" id="KW-1015">Disulfide bond</keyword>
<dbReference type="EMBL" id="AFYH01145087">
    <property type="status" value="NOT_ANNOTATED_CDS"/>
    <property type="molecule type" value="Genomic_DNA"/>
</dbReference>
<evidence type="ECO:0000256" key="6">
    <source>
        <dbReference type="ARBA" id="ARBA00022729"/>
    </source>
</evidence>
<evidence type="ECO:0000256" key="8">
    <source>
        <dbReference type="ARBA" id="ARBA00022837"/>
    </source>
</evidence>
<evidence type="ECO:0000256" key="9">
    <source>
        <dbReference type="ARBA" id="ARBA00023157"/>
    </source>
</evidence>
<proteinExistence type="inferred from homology"/>
<dbReference type="PROSITE" id="PS00022">
    <property type="entry name" value="EGF_1"/>
    <property type="match status" value="1"/>
</dbReference>
<evidence type="ECO:0000256" key="7">
    <source>
        <dbReference type="ARBA" id="ARBA00022737"/>
    </source>
</evidence>
<keyword evidence="6" id="KW-0732">Signal</keyword>
<evidence type="ECO:0000259" key="13">
    <source>
        <dbReference type="PROSITE" id="PS50026"/>
    </source>
</evidence>
<sequence length="411" mass="45548">CLSKRQVLNTIRQMQKLLSAQEAVYLQGTRNIKKKLTLLQSTVIRQAAKLNGIPCPPRLDAPSNGKRLGNKFSTGHEVHFLCDAGFQLVGSETRICLDDQTWSGQQPFCKNVNECASNPCLNGGTCVNDINRYACLCPSGWSGINCHKSIYSLCSPDWVTVNNSSFSRQPRCADVQGSQHCSCDTGFQITGRESSLCQVDIDECELFHLGKLARLCMDICINIPGSYHCSCPAGYNLNSDQRNCDDTDECEKSLHNCTGDEICMNYFGGFQCVKPECPKPHLNTSYVKTSIFQCEKNPCPMASKACKTAANSISFHYLPLRSNMSVPRVLFKVSTTRFRGDSLRFSIIGGRGRNLFAIQRSDRQTGELILASPVLGPATLEVDLEMSELSRKVLLGKHVSKLTIFVSQYDF</sequence>
<name>H3AR79_LATCH</name>
<dbReference type="CDD" id="cd00054">
    <property type="entry name" value="EGF_CA"/>
    <property type="match status" value="2"/>
</dbReference>
<dbReference type="HOGENOM" id="CLU_043541_0_0_1"/>
<dbReference type="SMART" id="SM00181">
    <property type="entry name" value="EGF"/>
    <property type="match status" value="3"/>
</dbReference>
<dbReference type="SMART" id="SM00032">
    <property type="entry name" value="CCP"/>
    <property type="match status" value="1"/>
</dbReference>
<keyword evidence="12" id="KW-0768">Sushi</keyword>
<evidence type="ECO:0000256" key="10">
    <source>
        <dbReference type="ARBA" id="ARBA00023180"/>
    </source>
</evidence>
<dbReference type="Pfam" id="PF00008">
    <property type="entry name" value="EGF"/>
    <property type="match status" value="1"/>
</dbReference>
<dbReference type="GO" id="GO:0005509">
    <property type="term" value="F:calcium ion binding"/>
    <property type="evidence" value="ECO:0007669"/>
    <property type="project" value="InterPro"/>
</dbReference>
<feature type="domain" description="Sushi" evidence="14">
    <location>
        <begin position="53"/>
        <end position="111"/>
    </location>
</feature>
<accession>H3AR79</accession>
<dbReference type="GeneTree" id="ENSGT00940000165483"/>
<dbReference type="PROSITE" id="PS50026">
    <property type="entry name" value="EGF_3"/>
    <property type="match status" value="1"/>
</dbReference>